<evidence type="ECO:0000313" key="3">
    <source>
        <dbReference type="Proteomes" id="UP000011083"/>
    </source>
</evidence>
<keyword evidence="1" id="KW-0472">Membrane</keyword>
<keyword evidence="1" id="KW-0812">Transmembrane</keyword>
<feature type="non-terminal residue" evidence="2">
    <location>
        <position position="154"/>
    </location>
</feature>
<dbReference type="RefSeq" id="XP_004336342.1">
    <property type="nucleotide sequence ID" value="XM_004336294.1"/>
</dbReference>
<evidence type="ECO:0000313" key="2">
    <source>
        <dbReference type="EMBL" id="ELR14329.1"/>
    </source>
</evidence>
<name>L8GNC6_ACACF</name>
<dbReference type="GeneID" id="14914873"/>
<keyword evidence="1" id="KW-1133">Transmembrane helix</keyword>
<feature type="transmembrane region" description="Helical" evidence="1">
    <location>
        <begin position="123"/>
        <end position="141"/>
    </location>
</feature>
<dbReference type="AlphaFoldDB" id="L8GNC6"/>
<accession>L8GNC6</accession>
<organism evidence="2 3">
    <name type="scientific">Acanthamoeba castellanii (strain ATCC 30010 / Neff)</name>
    <dbReference type="NCBI Taxonomy" id="1257118"/>
    <lineage>
        <taxon>Eukaryota</taxon>
        <taxon>Amoebozoa</taxon>
        <taxon>Discosea</taxon>
        <taxon>Longamoebia</taxon>
        <taxon>Centramoebida</taxon>
        <taxon>Acanthamoebidae</taxon>
        <taxon>Acanthamoeba</taxon>
    </lineage>
</organism>
<keyword evidence="3" id="KW-1185">Reference proteome</keyword>
<reference evidence="2 3" key="1">
    <citation type="journal article" date="2013" name="Genome Biol.">
        <title>Genome of Acanthamoeba castellanii highlights extensive lateral gene transfer and early evolution of tyrosine kinase signaling.</title>
        <authorList>
            <person name="Clarke M."/>
            <person name="Lohan A.J."/>
            <person name="Liu B."/>
            <person name="Lagkouvardos I."/>
            <person name="Roy S."/>
            <person name="Zafar N."/>
            <person name="Bertelli C."/>
            <person name="Schilde C."/>
            <person name="Kianianmomeni A."/>
            <person name="Burglin T.R."/>
            <person name="Frech C."/>
            <person name="Turcotte B."/>
            <person name="Kopec K.O."/>
            <person name="Synnott J.M."/>
            <person name="Choo C."/>
            <person name="Paponov I."/>
            <person name="Finkler A."/>
            <person name="Soon Heng Tan C."/>
            <person name="Hutchins A.P."/>
            <person name="Weinmeier T."/>
            <person name="Rattei T."/>
            <person name="Chu J.S."/>
            <person name="Gimenez G."/>
            <person name="Irimia M."/>
            <person name="Rigden D.J."/>
            <person name="Fitzpatrick D.A."/>
            <person name="Lorenzo-Morales J."/>
            <person name="Bateman A."/>
            <person name="Chiu C.H."/>
            <person name="Tang P."/>
            <person name="Hegemann P."/>
            <person name="Fromm H."/>
            <person name="Raoult D."/>
            <person name="Greub G."/>
            <person name="Miranda-Saavedra D."/>
            <person name="Chen N."/>
            <person name="Nash P."/>
            <person name="Ginger M.L."/>
            <person name="Horn M."/>
            <person name="Schaap P."/>
            <person name="Caler L."/>
            <person name="Loftus B."/>
        </authorList>
    </citation>
    <scope>NUCLEOTIDE SEQUENCE [LARGE SCALE GENOMIC DNA]</scope>
    <source>
        <strain evidence="2 3">Neff</strain>
    </source>
</reference>
<feature type="transmembrane region" description="Helical" evidence="1">
    <location>
        <begin position="94"/>
        <end position="111"/>
    </location>
</feature>
<proteinExistence type="predicted"/>
<dbReference type="EMBL" id="KB008060">
    <property type="protein sequence ID" value="ELR14329.1"/>
    <property type="molecule type" value="Genomic_DNA"/>
</dbReference>
<sequence length="154" mass="16821">GQFSRPCHSWHLDDTLGPLLLPPILEGILLPWPSFEALSFAFYGGLGAIAEFLDALIPNANFSESHLDHIHVTSALCVVGIIELLHLYKVLDNPAWGLVMPGGLVFVATLFTAHPQAYDLESFAHAFTAFLFWVTAISRALEIFAGTEKEACNS</sequence>
<gene>
    <name evidence="2" type="ORF">ACA1_107500</name>
</gene>
<protein>
    <submittedName>
        <fullName evidence="2">Uncharacterized protein</fullName>
    </submittedName>
</protein>
<feature type="transmembrane region" description="Helical" evidence="1">
    <location>
        <begin position="69"/>
        <end position="88"/>
    </location>
</feature>
<dbReference type="VEuPathDB" id="AmoebaDB:ACA1_107500"/>
<evidence type="ECO:0000256" key="1">
    <source>
        <dbReference type="SAM" id="Phobius"/>
    </source>
</evidence>
<dbReference type="KEGG" id="acan:ACA1_107500"/>
<dbReference type="Proteomes" id="UP000011083">
    <property type="component" value="Unassembled WGS sequence"/>
</dbReference>